<evidence type="ECO:0000313" key="2">
    <source>
        <dbReference type="Proteomes" id="UP001164746"/>
    </source>
</evidence>
<sequence length="102" mass="11927">MDKDMFYFEMSWLPKPFIRRGVLCIIYSLFGLIGFLAPVHCFNLTRSAYEGVMRPHHRAKQTECLLGGKIKLVSSLVKPRHNSKLPYHSSTRALWQYRLQAQ</sequence>
<organism evidence="1 2">
    <name type="scientific">Mya arenaria</name>
    <name type="common">Soft-shell clam</name>
    <dbReference type="NCBI Taxonomy" id="6604"/>
    <lineage>
        <taxon>Eukaryota</taxon>
        <taxon>Metazoa</taxon>
        <taxon>Spiralia</taxon>
        <taxon>Lophotrochozoa</taxon>
        <taxon>Mollusca</taxon>
        <taxon>Bivalvia</taxon>
        <taxon>Autobranchia</taxon>
        <taxon>Heteroconchia</taxon>
        <taxon>Euheterodonta</taxon>
        <taxon>Imparidentia</taxon>
        <taxon>Neoheterodontei</taxon>
        <taxon>Myida</taxon>
        <taxon>Myoidea</taxon>
        <taxon>Myidae</taxon>
        <taxon>Mya</taxon>
    </lineage>
</organism>
<keyword evidence="2" id="KW-1185">Reference proteome</keyword>
<reference evidence="1" key="1">
    <citation type="submission" date="2022-11" db="EMBL/GenBank/DDBJ databases">
        <title>Centuries of genome instability and evolution in soft-shell clam transmissible cancer (bioRxiv).</title>
        <authorList>
            <person name="Hart S.F.M."/>
            <person name="Yonemitsu M.A."/>
            <person name="Giersch R.M."/>
            <person name="Beal B.F."/>
            <person name="Arriagada G."/>
            <person name="Davis B.W."/>
            <person name="Ostrander E.A."/>
            <person name="Goff S.P."/>
            <person name="Metzger M.J."/>
        </authorList>
    </citation>
    <scope>NUCLEOTIDE SEQUENCE</scope>
    <source>
        <strain evidence="1">MELC-2E11</strain>
        <tissue evidence="1">Siphon/mantle</tissue>
    </source>
</reference>
<dbReference type="Proteomes" id="UP001164746">
    <property type="component" value="Chromosome 17"/>
</dbReference>
<evidence type="ECO:0000313" key="1">
    <source>
        <dbReference type="EMBL" id="WAR30686.1"/>
    </source>
</evidence>
<dbReference type="EMBL" id="CP111028">
    <property type="protein sequence ID" value="WAR30686.1"/>
    <property type="molecule type" value="Genomic_DNA"/>
</dbReference>
<protein>
    <submittedName>
        <fullName evidence="1">Uncharacterized protein</fullName>
    </submittedName>
</protein>
<accession>A0ABY7GHQ6</accession>
<name>A0ABY7GHQ6_MYAAR</name>
<proteinExistence type="predicted"/>
<gene>
    <name evidence="1" type="ORF">MAR_033228</name>
</gene>